<evidence type="ECO:0000256" key="1">
    <source>
        <dbReference type="ARBA" id="ARBA00004370"/>
    </source>
</evidence>
<feature type="region of interest" description="Disordered" evidence="8">
    <location>
        <begin position="25"/>
        <end position="109"/>
    </location>
</feature>
<feature type="region of interest" description="Disordered" evidence="8">
    <location>
        <begin position="160"/>
        <end position="192"/>
    </location>
</feature>
<feature type="coiled-coil region" evidence="7">
    <location>
        <begin position="495"/>
        <end position="529"/>
    </location>
</feature>
<dbReference type="GO" id="GO:0012505">
    <property type="term" value="C:endomembrane system"/>
    <property type="evidence" value="ECO:0007669"/>
    <property type="project" value="TreeGrafter"/>
</dbReference>
<comment type="caution">
    <text evidence="10">The sequence shown here is derived from an EMBL/GenBank/DDBJ whole genome shotgun (WGS) entry which is preliminary data.</text>
</comment>
<evidence type="ECO:0000313" key="10">
    <source>
        <dbReference type="EMBL" id="KAK3780489.1"/>
    </source>
</evidence>
<sequence length="661" mass="71371">MPGSDQEVPVRRPRGTSPIRMLAMMRNSHSLPLLHQVLTRKKSDQTKSGASGQASGSAAGTTATNSSGGIISSGGSSGSSGKPAQAPRASPLMGKRSLPLTGETNISNSAGPGLSAAGLAGQTAGGPAGMASSTAGGGGIGGAGGGAGLAAGVAGSLLQEDGQPSTLSSEDLLLDNGSDTGTDEVDSGEGSVRTKQVIAALQAKIQKTREAIRKEQNNKESIVNEYLQMAADKTPTPRIKTLFEKKNQKSAQNIIGLQRKLEGYQQRLTEVETHGYTGHKQAKEVLRDVGQGLNTIVSKPKEFAHLIKNKFGSADNIAQLSKFYVGMYPERPSGHCEKSTHHHHHHQNQQHHCHYLHPHIHQHYLSPTTAVTPRPCDTVVSQAELDDQGVMEADGKSGGTLPASFKYASDDENSSITSGSGPHGGGLMMGNTTSGSGGTQHTGHHLQMVALTPGALDPVMKELKEVQESNRRVSEVLLRQTEEFEDYRVQMQNDMSLLRSQLEDERFRVERLEEQLNDLTELHQHEILNLRQDLSSTEEKIEYRLDERTTDLSDLVDNTSTRISRLEQQQQQQQILSMEMVENATFRTIISKLINVVLALLAVVLVCVSTAAKFLSPFLHSTPRLLISLTTALVAWLLYHYIPNIQAAGSWFTGVFSWPWS</sequence>
<dbReference type="Pfam" id="PF10267">
    <property type="entry name" value="Tmemb_cc2"/>
    <property type="match status" value="1"/>
</dbReference>
<comment type="subcellular location">
    <subcellularLocation>
        <location evidence="1">Membrane</location>
    </subcellularLocation>
</comment>
<feature type="region of interest" description="Disordered" evidence="8">
    <location>
        <begin position="407"/>
        <end position="442"/>
    </location>
</feature>
<evidence type="ECO:0000256" key="4">
    <source>
        <dbReference type="ARBA" id="ARBA00022989"/>
    </source>
</evidence>
<feature type="compositionally biased region" description="Low complexity" evidence="8">
    <location>
        <begin position="48"/>
        <end position="70"/>
    </location>
</feature>
<evidence type="ECO:0000256" key="8">
    <source>
        <dbReference type="SAM" id="MobiDB-lite"/>
    </source>
</evidence>
<evidence type="ECO:0000256" key="6">
    <source>
        <dbReference type="ARBA" id="ARBA00023136"/>
    </source>
</evidence>
<keyword evidence="3 9" id="KW-0812">Transmembrane</keyword>
<keyword evidence="4 9" id="KW-1133">Transmembrane helix</keyword>
<evidence type="ECO:0000256" key="9">
    <source>
        <dbReference type="SAM" id="Phobius"/>
    </source>
</evidence>
<proteinExistence type="inferred from homology"/>
<dbReference type="GO" id="GO:0016020">
    <property type="term" value="C:membrane"/>
    <property type="evidence" value="ECO:0007669"/>
    <property type="project" value="UniProtKB-SubCell"/>
</dbReference>
<keyword evidence="11" id="KW-1185">Reference proteome</keyword>
<protein>
    <recommendedName>
        <fullName evidence="12">Transmembrane and coiled-coil domains protein 1</fullName>
    </recommendedName>
</protein>
<evidence type="ECO:0000256" key="7">
    <source>
        <dbReference type="SAM" id="Coils"/>
    </source>
</evidence>
<reference evidence="10" key="1">
    <citation type="journal article" date="2023" name="G3 (Bethesda)">
        <title>A reference genome for the long-term kleptoplast-retaining sea slug Elysia crispata morphotype clarki.</title>
        <authorList>
            <person name="Eastman K.E."/>
            <person name="Pendleton A.L."/>
            <person name="Shaikh M.A."/>
            <person name="Suttiyut T."/>
            <person name="Ogas R."/>
            <person name="Tomko P."/>
            <person name="Gavelis G."/>
            <person name="Widhalm J.R."/>
            <person name="Wisecaver J.H."/>
        </authorList>
    </citation>
    <scope>NUCLEOTIDE SEQUENCE</scope>
    <source>
        <strain evidence="10">ECLA1</strain>
    </source>
</reference>
<feature type="transmembrane region" description="Helical" evidence="9">
    <location>
        <begin position="593"/>
        <end position="612"/>
    </location>
</feature>
<evidence type="ECO:0000256" key="3">
    <source>
        <dbReference type="ARBA" id="ARBA00022692"/>
    </source>
</evidence>
<accession>A0AAE1A350</accession>
<dbReference type="PANTHER" id="PTHR17613">
    <property type="entry name" value="CEREBRAL PROTEIN-11-RELATED"/>
    <property type="match status" value="1"/>
</dbReference>
<keyword evidence="6 9" id="KW-0472">Membrane</keyword>
<gene>
    <name evidence="10" type="ORF">RRG08_045152</name>
</gene>
<feature type="coiled-coil region" evidence="7">
    <location>
        <begin position="198"/>
        <end position="274"/>
    </location>
</feature>
<dbReference type="AlphaFoldDB" id="A0AAE1A350"/>
<name>A0AAE1A350_9GAST</name>
<evidence type="ECO:0000313" key="11">
    <source>
        <dbReference type="Proteomes" id="UP001283361"/>
    </source>
</evidence>
<evidence type="ECO:0000256" key="2">
    <source>
        <dbReference type="ARBA" id="ARBA00008108"/>
    </source>
</evidence>
<feature type="region of interest" description="Disordered" evidence="8">
    <location>
        <begin position="1"/>
        <end position="20"/>
    </location>
</feature>
<evidence type="ECO:0000256" key="5">
    <source>
        <dbReference type="ARBA" id="ARBA00023054"/>
    </source>
</evidence>
<evidence type="ECO:0008006" key="12">
    <source>
        <dbReference type="Google" id="ProtNLM"/>
    </source>
</evidence>
<keyword evidence="5 7" id="KW-0175">Coiled coil</keyword>
<dbReference type="EMBL" id="JAWDGP010002719">
    <property type="protein sequence ID" value="KAK3780489.1"/>
    <property type="molecule type" value="Genomic_DNA"/>
</dbReference>
<dbReference type="Proteomes" id="UP001283361">
    <property type="component" value="Unassembled WGS sequence"/>
</dbReference>
<dbReference type="PANTHER" id="PTHR17613:SF14">
    <property type="entry name" value="DEMENTIN, ISOFORM H"/>
    <property type="match status" value="1"/>
</dbReference>
<organism evidence="10 11">
    <name type="scientific">Elysia crispata</name>
    <name type="common">lettuce slug</name>
    <dbReference type="NCBI Taxonomy" id="231223"/>
    <lineage>
        <taxon>Eukaryota</taxon>
        <taxon>Metazoa</taxon>
        <taxon>Spiralia</taxon>
        <taxon>Lophotrochozoa</taxon>
        <taxon>Mollusca</taxon>
        <taxon>Gastropoda</taxon>
        <taxon>Heterobranchia</taxon>
        <taxon>Euthyneura</taxon>
        <taxon>Panpulmonata</taxon>
        <taxon>Sacoglossa</taxon>
        <taxon>Placobranchoidea</taxon>
        <taxon>Plakobranchidae</taxon>
        <taxon>Elysia</taxon>
    </lineage>
</organism>
<dbReference type="InterPro" id="IPR019394">
    <property type="entry name" value="TEX28/TMCC"/>
</dbReference>
<comment type="similarity">
    <text evidence="2">Belongs to the TEX28 family.</text>
</comment>
<feature type="transmembrane region" description="Helical" evidence="9">
    <location>
        <begin position="624"/>
        <end position="642"/>
    </location>
</feature>